<dbReference type="PANTHER" id="PTHR34775">
    <property type="entry name" value="TRANSMEMBRANE PROTEIN"/>
    <property type="match status" value="1"/>
</dbReference>
<feature type="region of interest" description="Disordered" evidence="1">
    <location>
        <begin position="1"/>
        <end position="109"/>
    </location>
</feature>
<name>A0A834ZLV7_TETSI</name>
<dbReference type="OMA" id="EAIYINQ"/>
<feature type="compositionally biased region" description="Acidic residues" evidence="1">
    <location>
        <begin position="526"/>
        <end position="540"/>
    </location>
</feature>
<dbReference type="AlphaFoldDB" id="A0A834ZLV7"/>
<organism evidence="2 3">
    <name type="scientific">Tetracentron sinense</name>
    <name type="common">Spur-leaf</name>
    <dbReference type="NCBI Taxonomy" id="13715"/>
    <lineage>
        <taxon>Eukaryota</taxon>
        <taxon>Viridiplantae</taxon>
        <taxon>Streptophyta</taxon>
        <taxon>Embryophyta</taxon>
        <taxon>Tracheophyta</taxon>
        <taxon>Spermatophyta</taxon>
        <taxon>Magnoliopsida</taxon>
        <taxon>Trochodendrales</taxon>
        <taxon>Trochodendraceae</taxon>
        <taxon>Tetracentron</taxon>
    </lineage>
</organism>
<dbReference type="Proteomes" id="UP000655225">
    <property type="component" value="Unassembled WGS sequence"/>
</dbReference>
<feature type="region of interest" description="Disordered" evidence="1">
    <location>
        <begin position="812"/>
        <end position="867"/>
    </location>
</feature>
<comment type="caution">
    <text evidence="2">The sequence shown here is derived from an EMBL/GenBank/DDBJ whole genome shotgun (WGS) entry which is preliminary data.</text>
</comment>
<feature type="compositionally biased region" description="Low complexity" evidence="1">
    <location>
        <begin position="338"/>
        <end position="360"/>
    </location>
</feature>
<evidence type="ECO:0000256" key="1">
    <source>
        <dbReference type="SAM" id="MobiDB-lite"/>
    </source>
</evidence>
<evidence type="ECO:0000313" key="3">
    <source>
        <dbReference type="Proteomes" id="UP000655225"/>
    </source>
</evidence>
<feature type="compositionally biased region" description="Polar residues" evidence="1">
    <location>
        <begin position="380"/>
        <end position="389"/>
    </location>
</feature>
<proteinExistence type="predicted"/>
<feature type="compositionally biased region" description="Polar residues" evidence="1">
    <location>
        <begin position="22"/>
        <end position="39"/>
    </location>
</feature>
<feature type="compositionally biased region" description="Low complexity" evidence="1">
    <location>
        <begin position="816"/>
        <end position="829"/>
    </location>
</feature>
<feature type="region of interest" description="Disordered" evidence="1">
    <location>
        <begin position="307"/>
        <end position="392"/>
    </location>
</feature>
<sequence>MAISSNRSRSPISSRANPNSRTPESSNSVRRSFSGNPFTRPSIFPNPRRYNPIAPANSPADLSRRNSAGREGISSFRVSYEQKENDKDQNLKPGRVRSPAVSKGTKNFMTPTISAASKIAASPRMKVLTERNEAVRTSASFSDWKPLFTAMNLSDVAEDIGLKSEIISDSQVSSEIHKKSESLSEPAIADFDHKEANFEATPKGDGSSILVSDGKPPFGSMNRRDFAAVEVIGSKPDEVLLNSQVFSNTQKFSETISEARSLDFEYSNVEFGSKISPSCSSPSPFLAPLDIDPSFPPYDPKTNYLSPRPKFLHYKPNPRIEAYPNKERGFDSGEATLEDSFTSESCSDSESSEETQSGDSQNEFGDAYSSENIEEEETQVSEPDTSNTHKPNKIVQVKRMSRPCSLVRSKSISLLLVLVIACLSISVTDSPVLYPSTFKDQTFSKLDAPSNLVGFAKENFNGLVLNFRHWSVNAISYLPRMIPIAIEVEILGPLHITNLTTWGEEHLVDGYRTEEKREQNNLESINEGEFEEEPNEEEGQAEIQTGENIEEDEAEVRGINNEELEKNSPLTRQEQDMEPKKLEEVEYQVNKDFTPCIGIEPGNNILFDEQSALVSKALEISELAETEEFQYANDFTSRTGIELQRKIEFDEQSAQISQGLEINLKMAEIDELQYENDLDSHANVVTSAEVAPKSSEVDTSYGSSQNSPLHGSEDEFWGRNVLGINSPLHGSEYEFWARNVLGIFPVILTLMAATAFVYLKQEKISAPEAAITVEQLLAKKLISSSTSASREDPYQERTSSRNWAAEVEMVGESCPSEMSSSYQKSSSISRKSRERVKEVQSHERKHRRNSNRESMASFSEFSAASPSYGSFTTFEKIHSKHGCGDEEDVTPVRRSSRIRKQITSP</sequence>
<feature type="compositionally biased region" description="Low complexity" evidence="1">
    <location>
        <begin position="1"/>
        <end position="21"/>
    </location>
</feature>
<protein>
    <submittedName>
        <fullName evidence="2">Uncharacterized protein</fullName>
    </submittedName>
</protein>
<dbReference type="EMBL" id="JABCRI010000006">
    <property type="protein sequence ID" value="KAF8404797.1"/>
    <property type="molecule type" value="Genomic_DNA"/>
</dbReference>
<feature type="region of interest" description="Disordered" evidence="1">
    <location>
        <begin position="517"/>
        <end position="579"/>
    </location>
</feature>
<reference evidence="2 3" key="1">
    <citation type="submission" date="2020-04" db="EMBL/GenBank/DDBJ databases">
        <title>Plant Genome Project.</title>
        <authorList>
            <person name="Zhang R.-G."/>
        </authorList>
    </citation>
    <scope>NUCLEOTIDE SEQUENCE [LARGE SCALE GENOMIC DNA]</scope>
    <source>
        <strain evidence="2">YNK0</strain>
        <tissue evidence="2">Leaf</tissue>
    </source>
</reference>
<keyword evidence="3" id="KW-1185">Reference proteome</keyword>
<accession>A0A834ZLV7</accession>
<feature type="compositionally biased region" description="Basic residues" evidence="1">
    <location>
        <begin position="894"/>
        <end position="905"/>
    </location>
</feature>
<dbReference type="OrthoDB" id="676522at2759"/>
<feature type="compositionally biased region" description="Low complexity" evidence="1">
    <location>
        <begin position="853"/>
        <end position="867"/>
    </location>
</feature>
<evidence type="ECO:0000313" key="2">
    <source>
        <dbReference type="EMBL" id="KAF8404797.1"/>
    </source>
</evidence>
<feature type="compositionally biased region" description="Basic and acidic residues" evidence="1">
    <location>
        <begin position="80"/>
        <end position="90"/>
    </location>
</feature>
<gene>
    <name evidence="2" type="ORF">HHK36_009686</name>
</gene>
<dbReference type="PANTHER" id="PTHR34775:SF4">
    <property type="entry name" value="TRANSMEMBRANE PROTEIN"/>
    <property type="match status" value="1"/>
</dbReference>
<feature type="region of interest" description="Disordered" evidence="1">
    <location>
        <begin position="880"/>
        <end position="905"/>
    </location>
</feature>